<sequence>MLPIDEMAKTSKSSGLLESLQKSLEDLQSNIDNVVKDRQSNLTKIKEQRQTIIAGIQNLRKRINSHFDKMEQEIEKELNTSECDLKTKIEDLLNGLQEKRERIAVLQSNITDLKNHASDLQTFIGSKQLEEKIEAEETYVQSLSEDDRLKQLSLKCTHNEDFEFTPKQNVIWVNTDRI</sequence>
<gene>
    <name evidence="2" type="ORF">MEDL_31156</name>
</gene>
<evidence type="ECO:0000313" key="3">
    <source>
        <dbReference type="Proteomes" id="UP000683360"/>
    </source>
</evidence>
<proteinExistence type="predicted"/>
<dbReference type="EMBL" id="CAJPWZ010001545">
    <property type="protein sequence ID" value="CAG2217478.1"/>
    <property type="molecule type" value="Genomic_DNA"/>
</dbReference>
<evidence type="ECO:0000256" key="1">
    <source>
        <dbReference type="SAM" id="Coils"/>
    </source>
</evidence>
<keyword evidence="1" id="KW-0175">Coiled coil</keyword>
<comment type="caution">
    <text evidence="2">The sequence shown here is derived from an EMBL/GenBank/DDBJ whole genome shotgun (WGS) entry which is preliminary data.</text>
</comment>
<name>A0A8S3S851_MYTED</name>
<organism evidence="2 3">
    <name type="scientific">Mytilus edulis</name>
    <name type="common">Blue mussel</name>
    <dbReference type="NCBI Taxonomy" id="6550"/>
    <lineage>
        <taxon>Eukaryota</taxon>
        <taxon>Metazoa</taxon>
        <taxon>Spiralia</taxon>
        <taxon>Lophotrochozoa</taxon>
        <taxon>Mollusca</taxon>
        <taxon>Bivalvia</taxon>
        <taxon>Autobranchia</taxon>
        <taxon>Pteriomorphia</taxon>
        <taxon>Mytilida</taxon>
        <taxon>Mytiloidea</taxon>
        <taxon>Mytilidae</taxon>
        <taxon>Mytilinae</taxon>
        <taxon>Mytilus</taxon>
    </lineage>
</organism>
<accession>A0A8S3S851</accession>
<feature type="coiled-coil region" evidence="1">
    <location>
        <begin position="17"/>
        <end position="146"/>
    </location>
</feature>
<dbReference type="AlphaFoldDB" id="A0A8S3S851"/>
<dbReference type="OrthoDB" id="10371767at2759"/>
<reference evidence="2" key="1">
    <citation type="submission" date="2021-03" db="EMBL/GenBank/DDBJ databases">
        <authorList>
            <person name="Bekaert M."/>
        </authorList>
    </citation>
    <scope>NUCLEOTIDE SEQUENCE</scope>
</reference>
<protein>
    <submittedName>
        <fullName evidence="2">Uncharacterized protein</fullName>
    </submittedName>
</protein>
<dbReference type="Proteomes" id="UP000683360">
    <property type="component" value="Unassembled WGS sequence"/>
</dbReference>
<keyword evidence="3" id="KW-1185">Reference proteome</keyword>
<dbReference type="Gene3D" id="1.20.5.1230">
    <property type="entry name" value="Apolipoprotein A-I"/>
    <property type="match status" value="1"/>
</dbReference>
<evidence type="ECO:0000313" key="2">
    <source>
        <dbReference type="EMBL" id="CAG2217478.1"/>
    </source>
</evidence>